<keyword evidence="5" id="KW-1185">Reference proteome</keyword>
<gene>
    <name evidence="4" type="ORF">CFOLD11_20990</name>
</gene>
<organism evidence="4 5">
    <name type="scientific">Clostridium folliculivorans</name>
    <dbReference type="NCBI Taxonomy" id="2886038"/>
    <lineage>
        <taxon>Bacteria</taxon>
        <taxon>Bacillati</taxon>
        <taxon>Bacillota</taxon>
        <taxon>Clostridia</taxon>
        <taxon>Eubacteriales</taxon>
        <taxon>Clostridiaceae</taxon>
        <taxon>Clostridium</taxon>
    </lineage>
</organism>
<feature type="signal peptide" evidence="2">
    <location>
        <begin position="1"/>
        <end position="21"/>
    </location>
</feature>
<dbReference type="InterPro" id="IPR009739">
    <property type="entry name" value="LprI-like_N"/>
</dbReference>
<reference evidence="4" key="1">
    <citation type="journal article" date="2023" name="Int. J. Syst. Evol. Microbiol.">
        <title>&lt;i&gt;Clostridium folliculivorans&lt;/i&gt; sp. nov., isolated from soil samples of an organic paddy in Japan.</title>
        <authorList>
            <person name="Tazawa J."/>
            <person name="Kobayashi H."/>
            <person name="Tanizawa Y."/>
            <person name="Uchino A."/>
            <person name="Tanaka F."/>
            <person name="Urashima Y."/>
            <person name="Miura S."/>
            <person name="Sakamoto M."/>
            <person name="Ohkuma M."/>
            <person name="Tohno M."/>
        </authorList>
    </citation>
    <scope>NUCLEOTIDE SEQUENCE</scope>
    <source>
        <strain evidence="4">D1-1</strain>
    </source>
</reference>
<keyword evidence="2" id="KW-0732">Signal</keyword>
<dbReference type="Pfam" id="PF07007">
    <property type="entry name" value="LprI"/>
    <property type="match status" value="1"/>
</dbReference>
<evidence type="ECO:0000313" key="4">
    <source>
        <dbReference type="EMBL" id="GKU25273.1"/>
    </source>
</evidence>
<dbReference type="EMBL" id="BQXY01000003">
    <property type="protein sequence ID" value="GKU25273.1"/>
    <property type="molecule type" value="Genomic_DNA"/>
</dbReference>
<proteinExistence type="predicted"/>
<evidence type="ECO:0000313" key="5">
    <source>
        <dbReference type="Proteomes" id="UP001057868"/>
    </source>
</evidence>
<protein>
    <recommendedName>
        <fullName evidence="3">Lysozyme inhibitor LprI-like N-terminal domain-containing protein</fullName>
    </recommendedName>
</protein>
<dbReference type="PROSITE" id="PS51257">
    <property type="entry name" value="PROKAR_LIPOPROTEIN"/>
    <property type="match status" value="1"/>
</dbReference>
<dbReference type="Gene3D" id="1.20.1270.180">
    <property type="match status" value="1"/>
</dbReference>
<dbReference type="Proteomes" id="UP001057868">
    <property type="component" value="Unassembled WGS sequence"/>
</dbReference>
<dbReference type="AlphaFoldDB" id="A0A9W5Y286"/>
<evidence type="ECO:0000256" key="1">
    <source>
        <dbReference type="SAM" id="MobiDB-lite"/>
    </source>
</evidence>
<dbReference type="PANTHER" id="PTHR39176">
    <property type="entry name" value="PERIPLASMIC PROTEIN-RELATED"/>
    <property type="match status" value="1"/>
</dbReference>
<dbReference type="RefSeq" id="WP_261852248.1">
    <property type="nucleotide sequence ID" value="NZ_BQXY01000003.1"/>
</dbReference>
<feature type="domain" description="Lysozyme inhibitor LprI-like N-terminal" evidence="3">
    <location>
        <begin position="131"/>
        <end position="219"/>
    </location>
</feature>
<accession>A0A9W5Y286</accession>
<comment type="caution">
    <text evidence="4">The sequence shown here is derived from an EMBL/GenBank/DDBJ whole genome shotgun (WGS) entry which is preliminary data.</text>
</comment>
<dbReference type="PANTHER" id="PTHR39176:SF1">
    <property type="entry name" value="PERIPLASMIC PROTEIN"/>
    <property type="match status" value="1"/>
</dbReference>
<evidence type="ECO:0000259" key="3">
    <source>
        <dbReference type="Pfam" id="PF07007"/>
    </source>
</evidence>
<feature type="chain" id="PRO_5040930066" description="Lysozyme inhibitor LprI-like N-terminal domain-containing protein" evidence="2">
    <location>
        <begin position="22"/>
        <end position="225"/>
    </location>
</feature>
<name>A0A9W5Y286_9CLOT</name>
<feature type="region of interest" description="Disordered" evidence="1">
    <location>
        <begin position="22"/>
        <end position="41"/>
    </location>
</feature>
<feature type="compositionally biased region" description="Low complexity" evidence="1">
    <location>
        <begin position="31"/>
        <end position="41"/>
    </location>
</feature>
<sequence>MKKIISFLVFAIALTLVGCQSNDGSKESNDSSKNNIESNKINDNEEINSSISKLEALVNEKKYVDANKLITELNNKELNNTQKNTINDLKKKIDSSATDTENEKQKNNKQQYKEKLDKVEQSLKYLEDPKYSSTTLDMRNAAGETYKQWDQALNEIYGMLKTQLSQSEMKALQDEEVKWISYRDKKAEEDSARVKGGTLEPVEHTYSLANTTKSRCYELVEKYMK</sequence>
<evidence type="ECO:0000256" key="2">
    <source>
        <dbReference type="SAM" id="SignalP"/>
    </source>
</evidence>